<dbReference type="PANTHER" id="PTHR24329:SF577">
    <property type="entry name" value="HOMEOBOX PROTEIN UNC-42"/>
    <property type="match status" value="1"/>
</dbReference>
<dbReference type="GO" id="GO:0000977">
    <property type="term" value="F:RNA polymerase II transcription regulatory region sequence-specific DNA binding"/>
    <property type="evidence" value="ECO:0007669"/>
    <property type="project" value="TreeGrafter"/>
</dbReference>
<keyword evidence="10" id="KW-1185">Reference proteome</keyword>
<comment type="subcellular location">
    <subcellularLocation>
        <location evidence="1 6 7">Nucleus</location>
    </subcellularLocation>
</comment>
<dbReference type="FunFam" id="1.10.10.60:FF:000138">
    <property type="entry name" value="Homeobox protein prophet of Pit-1"/>
    <property type="match status" value="1"/>
</dbReference>
<dbReference type="InterPro" id="IPR050649">
    <property type="entry name" value="Paired_Homeobox_TFs"/>
</dbReference>
<comment type="caution">
    <text evidence="9">The sequence shown here is derived from an EMBL/GenBank/DDBJ whole genome shotgun (WGS) entry which is preliminary data.</text>
</comment>
<dbReference type="CDD" id="cd00086">
    <property type="entry name" value="homeodomain"/>
    <property type="match status" value="1"/>
</dbReference>
<dbReference type="Proteomes" id="UP001176961">
    <property type="component" value="Unassembled WGS sequence"/>
</dbReference>
<dbReference type="SMART" id="SM00389">
    <property type="entry name" value="HOX"/>
    <property type="match status" value="1"/>
</dbReference>
<dbReference type="AlphaFoldDB" id="A0AA36GBY6"/>
<evidence type="ECO:0000256" key="5">
    <source>
        <dbReference type="ARBA" id="ARBA00023242"/>
    </source>
</evidence>
<evidence type="ECO:0000256" key="4">
    <source>
        <dbReference type="ARBA" id="ARBA00023155"/>
    </source>
</evidence>
<dbReference type="EMBL" id="CATQJL010000001">
    <property type="protein sequence ID" value="CAJ0588157.1"/>
    <property type="molecule type" value="Genomic_DNA"/>
</dbReference>
<evidence type="ECO:0000256" key="1">
    <source>
        <dbReference type="ARBA" id="ARBA00004123"/>
    </source>
</evidence>
<evidence type="ECO:0000256" key="3">
    <source>
        <dbReference type="ARBA" id="ARBA00023125"/>
    </source>
</evidence>
<sequence length="280" mass="31541">MSDGLSSSSSTLSQDGKGKDLGAALHDFTAYYGSPLDTVSASLRPLGDTSSSEGAFKKIKAESVTTSGVFTSSLSGIPSTPARRRHRTTFTQEQLAELDSAFQKSHYPDIYVREELARITKLNEARIQVWFQNRRAKHRKQEKQLNKTLNPHQAIFAANPASNIMRQGMYPSPLGNPRDSFWYPSYPRQMPYPTATPPYSTNSFTNPITKAMALTEYSRDEQIVLGFYFEGTSRLSVRWHSPTIDETNRAKNFLLRPNQDLYRRSTSCVSLANEYGLYRA</sequence>
<dbReference type="GO" id="GO:0005634">
    <property type="term" value="C:nucleus"/>
    <property type="evidence" value="ECO:0007669"/>
    <property type="project" value="UniProtKB-SubCell"/>
</dbReference>
<dbReference type="InterPro" id="IPR001356">
    <property type="entry name" value="HD"/>
</dbReference>
<feature type="domain" description="Homeobox" evidence="8">
    <location>
        <begin position="81"/>
        <end position="141"/>
    </location>
</feature>
<comment type="similarity">
    <text evidence="2">Belongs to the paired homeobox family.</text>
</comment>
<dbReference type="SUPFAM" id="SSF46689">
    <property type="entry name" value="Homeodomain-like"/>
    <property type="match status" value="1"/>
</dbReference>
<evidence type="ECO:0000313" key="9">
    <source>
        <dbReference type="EMBL" id="CAJ0588157.1"/>
    </source>
</evidence>
<evidence type="ECO:0000313" key="10">
    <source>
        <dbReference type="Proteomes" id="UP001176961"/>
    </source>
</evidence>
<dbReference type="Pfam" id="PF00046">
    <property type="entry name" value="Homeodomain"/>
    <property type="match status" value="1"/>
</dbReference>
<keyword evidence="3 6" id="KW-0238">DNA-binding</keyword>
<proteinExistence type="inferred from homology"/>
<protein>
    <recommendedName>
        <fullName evidence="8">Homeobox domain-containing protein</fullName>
    </recommendedName>
</protein>
<name>A0AA36GBY6_CYLNA</name>
<dbReference type="GO" id="GO:0007399">
    <property type="term" value="P:nervous system development"/>
    <property type="evidence" value="ECO:0007669"/>
    <property type="project" value="UniProtKB-ARBA"/>
</dbReference>
<dbReference type="PROSITE" id="PS50071">
    <property type="entry name" value="HOMEOBOX_2"/>
    <property type="match status" value="1"/>
</dbReference>
<dbReference type="InterPro" id="IPR017970">
    <property type="entry name" value="Homeobox_CS"/>
</dbReference>
<dbReference type="PANTHER" id="PTHR24329">
    <property type="entry name" value="HOMEOBOX PROTEIN ARISTALESS"/>
    <property type="match status" value="1"/>
</dbReference>
<reference evidence="9" key="1">
    <citation type="submission" date="2023-07" db="EMBL/GenBank/DDBJ databases">
        <authorList>
            <consortium name="CYATHOMIX"/>
        </authorList>
    </citation>
    <scope>NUCLEOTIDE SEQUENCE</scope>
    <source>
        <strain evidence="9">N/A</strain>
    </source>
</reference>
<evidence type="ECO:0000256" key="2">
    <source>
        <dbReference type="ARBA" id="ARBA00005733"/>
    </source>
</evidence>
<dbReference type="GO" id="GO:0000981">
    <property type="term" value="F:DNA-binding transcription factor activity, RNA polymerase II-specific"/>
    <property type="evidence" value="ECO:0007669"/>
    <property type="project" value="InterPro"/>
</dbReference>
<dbReference type="Gene3D" id="1.10.10.60">
    <property type="entry name" value="Homeodomain-like"/>
    <property type="match status" value="1"/>
</dbReference>
<evidence type="ECO:0000256" key="6">
    <source>
        <dbReference type="PROSITE-ProRule" id="PRU00108"/>
    </source>
</evidence>
<gene>
    <name evidence="9" type="ORF">CYNAS_LOCUS140</name>
</gene>
<evidence type="ECO:0000259" key="8">
    <source>
        <dbReference type="PROSITE" id="PS50071"/>
    </source>
</evidence>
<evidence type="ECO:0000256" key="7">
    <source>
        <dbReference type="RuleBase" id="RU000682"/>
    </source>
</evidence>
<dbReference type="PROSITE" id="PS00027">
    <property type="entry name" value="HOMEOBOX_1"/>
    <property type="match status" value="1"/>
</dbReference>
<keyword evidence="4 6" id="KW-0371">Homeobox</keyword>
<accession>A0AA36GBY6</accession>
<keyword evidence="5 6" id="KW-0539">Nucleus</keyword>
<dbReference type="InterPro" id="IPR009057">
    <property type="entry name" value="Homeodomain-like_sf"/>
</dbReference>
<organism evidence="9 10">
    <name type="scientific">Cylicocyclus nassatus</name>
    <name type="common">Nematode worm</name>
    <dbReference type="NCBI Taxonomy" id="53992"/>
    <lineage>
        <taxon>Eukaryota</taxon>
        <taxon>Metazoa</taxon>
        <taxon>Ecdysozoa</taxon>
        <taxon>Nematoda</taxon>
        <taxon>Chromadorea</taxon>
        <taxon>Rhabditida</taxon>
        <taxon>Rhabditina</taxon>
        <taxon>Rhabditomorpha</taxon>
        <taxon>Strongyloidea</taxon>
        <taxon>Strongylidae</taxon>
        <taxon>Cylicocyclus</taxon>
    </lineage>
</organism>
<feature type="DNA-binding region" description="Homeobox" evidence="6">
    <location>
        <begin position="83"/>
        <end position="142"/>
    </location>
</feature>